<protein>
    <submittedName>
        <fullName evidence="2">Uncharacterized protein</fullName>
    </submittedName>
</protein>
<feature type="non-terminal residue" evidence="2">
    <location>
        <position position="1"/>
    </location>
</feature>
<accession>A0AAV2PML4</accession>
<dbReference type="Proteomes" id="UP001497623">
    <property type="component" value="Unassembled WGS sequence"/>
</dbReference>
<feature type="transmembrane region" description="Helical" evidence="1">
    <location>
        <begin position="16"/>
        <end position="41"/>
    </location>
</feature>
<evidence type="ECO:0000256" key="1">
    <source>
        <dbReference type="SAM" id="Phobius"/>
    </source>
</evidence>
<evidence type="ECO:0000313" key="3">
    <source>
        <dbReference type="Proteomes" id="UP001497623"/>
    </source>
</evidence>
<organism evidence="2 3">
    <name type="scientific">Meganyctiphanes norvegica</name>
    <name type="common">Northern krill</name>
    <name type="synonym">Thysanopoda norvegica</name>
    <dbReference type="NCBI Taxonomy" id="48144"/>
    <lineage>
        <taxon>Eukaryota</taxon>
        <taxon>Metazoa</taxon>
        <taxon>Ecdysozoa</taxon>
        <taxon>Arthropoda</taxon>
        <taxon>Crustacea</taxon>
        <taxon>Multicrustacea</taxon>
        <taxon>Malacostraca</taxon>
        <taxon>Eumalacostraca</taxon>
        <taxon>Eucarida</taxon>
        <taxon>Euphausiacea</taxon>
        <taxon>Euphausiidae</taxon>
        <taxon>Meganyctiphanes</taxon>
    </lineage>
</organism>
<dbReference type="EMBL" id="CAXKWB010000594">
    <property type="protein sequence ID" value="CAL4061312.1"/>
    <property type="molecule type" value="Genomic_DNA"/>
</dbReference>
<keyword evidence="1" id="KW-0812">Transmembrane</keyword>
<feature type="non-terminal residue" evidence="2">
    <location>
        <position position="146"/>
    </location>
</feature>
<proteinExistence type="predicted"/>
<dbReference type="AlphaFoldDB" id="A0AAV2PML4"/>
<keyword evidence="3" id="KW-1185">Reference proteome</keyword>
<keyword evidence="1" id="KW-0472">Membrane</keyword>
<evidence type="ECO:0000313" key="2">
    <source>
        <dbReference type="EMBL" id="CAL4061312.1"/>
    </source>
</evidence>
<comment type="caution">
    <text evidence="2">The sequence shown here is derived from an EMBL/GenBank/DDBJ whole genome shotgun (WGS) entry which is preliminary data.</text>
</comment>
<name>A0AAV2PML4_MEGNR</name>
<gene>
    <name evidence="2" type="ORF">MNOR_LOCUS2062</name>
</gene>
<sequence>DLTFWYKIGKLFPPSAIVGIILLIIGVLLTTVSVVGCVFAYRDHLKYQEHTWSMKSVDSDADSTVYQAELDPAYSKPRGSISSGQTTTYYPTDAANIFSETLDPDSLEDIVPSCQSSPVKSLESLSDNHPPVDKEKNICNFEFPCP</sequence>
<keyword evidence="1" id="KW-1133">Transmembrane helix</keyword>
<reference evidence="2 3" key="1">
    <citation type="submission" date="2024-05" db="EMBL/GenBank/DDBJ databases">
        <authorList>
            <person name="Wallberg A."/>
        </authorList>
    </citation>
    <scope>NUCLEOTIDE SEQUENCE [LARGE SCALE GENOMIC DNA]</scope>
</reference>